<accession>A0A1T4T3K3</accession>
<protein>
    <submittedName>
        <fullName evidence="4">Hydrogenase expression/formation protein HypE</fullName>
    </submittedName>
</protein>
<dbReference type="Gene3D" id="3.90.650.10">
    <property type="entry name" value="PurM-like C-terminal domain"/>
    <property type="match status" value="1"/>
</dbReference>
<keyword evidence="5" id="KW-1185">Reference proteome</keyword>
<dbReference type="AlphaFoldDB" id="A0A1T4T3K3"/>
<dbReference type="NCBIfam" id="TIGR02124">
    <property type="entry name" value="hypE"/>
    <property type="match status" value="1"/>
</dbReference>
<dbReference type="PANTHER" id="PTHR30303:SF0">
    <property type="entry name" value="CARBAMOYL DEHYDRATASE HYPE"/>
    <property type="match status" value="1"/>
</dbReference>
<dbReference type="GO" id="GO:0051604">
    <property type="term" value="P:protein maturation"/>
    <property type="evidence" value="ECO:0007669"/>
    <property type="project" value="TreeGrafter"/>
</dbReference>
<dbReference type="OrthoDB" id="9801934at2"/>
<evidence type="ECO:0000313" key="5">
    <source>
        <dbReference type="Proteomes" id="UP000190092"/>
    </source>
</evidence>
<dbReference type="InterPro" id="IPR011854">
    <property type="entry name" value="HypE"/>
</dbReference>
<dbReference type="Pfam" id="PF00586">
    <property type="entry name" value="AIRS"/>
    <property type="match status" value="1"/>
</dbReference>
<sequence length="356" mass="37101">MSDGSKKGRDGTFALTCAVPDSGNDTIQLAHGGGGRAMARLFDSIVRPAFDDPELDRRHDGAVLPIEGALAFTTDSYVVKPLFFPGGDIGTLAVNGTVNDLAMCGAKPLYLSVGFILEEGFPLASLRRIACSMRDAARAAHVRLVTGDTKVVDHGKADGVFINTSGVGQIVAPTPIGPNAICSGDAIILSGDIGRHGMAVMAAREGFGFETPIESDCAPIAAPVLALIEAGIGVHCLRDLTRGGLASALVEIAETGRQAITIDETAVPVRPEVGAACELLGLDPLHVANEGRFVAFVSRRDKDRALEVLRRLDITSGAVVLGEVHDGPPGQVSCRGPLGVDRVLDMLNGEQLPRIC</sequence>
<name>A0A1T4T3K3_9HYPH</name>
<evidence type="ECO:0000259" key="3">
    <source>
        <dbReference type="Pfam" id="PF02769"/>
    </source>
</evidence>
<dbReference type="Pfam" id="PF02769">
    <property type="entry name" value="AIRS_C"/>
    <property type="match status" value="1"/>
</dbReference>
<organism evidence="4 5">
    <name type="scientific">Enhydrobacter aerosaccus</name>
    <dbReference type="NCBI Taxonomy" id="225324"/>
    <lineage>
        <taxon>Bacteria</taxon>
        <taxon>Pseudomonadati</taxon>
        <taxon>Pseudomonadota</taxon>
        <taxon>Alphaproteobacteria</taxon>
        <taxon>Hyphomicrobiales</taxon>
        <taxon>Enhydrobacter</taxon>
    </lineage>
</organism>
<dbReference type="RefSeq" id="WP_085937322.1">
    <property type="nucleotide sequence ID" value="NZ_FUWJ01000012.1"/>
</dbReference>
<dbReference type="InterPro" id="IPR016188">
    <property type="entry name" value="PurM-like_N"/>
</dbReference>
<dbReference type="CDD" id="cd02197">
    <property type="entry name" value="HypE"/>
    <property type="match status" value="1"/>
</dbReference>
<dbReference type="InterPro" id="IPR010918">
    <property type="entry name" value="PurM-like_C_dom"/>
</dbReference>
<dbReference type="Proteomes" id="UP000190092">
    <property type="component" value="Unassembled WGS sequence"/>
</dbReference>
<evidence type="ECO:0000256" key="1">
    <source>
        <dbReference type="ARBA" id="ARBA00006243"/>
    </source>
</evidence>
<dbReference type="InterPro" id="IPR036676">
    <property type="entry name" value="PurM-like_C_sf"/>
</dbReference>
<dbReference type="PANTHER" id="PTHR30303">
    <property type="entry name" value="HYDROGENASE ISOENZYMES FORMATION PROTEIN HYPE"/>
    <property type="match status" value="1"/>
</dbReference>
<dbReference type="EMBL" id="FUWJ01000012">
    <property type="protein sequence ID" value="SKA34977.1"/>
    <property type="molecule type" value="Genomic_DNA"/>
</dbReference>
<evidence type="ECO:0000313" key="4">
    <source>
        <dbReference type="EMBL" id="SKA34977.1"/>
    </source>
</evidence>
<dbReference type="STRING" id="225324.SAMN02745126_05592"/>
<gene>
    <name evidence="4" type="ORF">SAMN02745126_05592</name>
</gene>
<dbReference type="PIRSF" id="PIRSF005644">
    <property type="entry name" value="Hdrgns_mtr_HypE"/>
    <property type="match status" value="1"/>
</dbReference>
<dbReference type="InterPro" id="IPR036921">
    <property type="entry name" value="PurM-like_N_sf"/>
</dbReference>
<evidence type="ECO:0000259" key="2">
    <source>
        <dbReference type="Pfam" id="PF00586"/>
    </source>
</evidence>
<feature type="domain" description="PurM-like C-terminal" evidence="3">
    <location>
        <begin position="184"/>
        <end position="332"/>
    </location>
</feature>
<proteinExistence type="inferred from homology"/>
<dbReference type="SUPFAM" id="SSF56042">
    <property type="entry name" value="PurM C-terminal domain-like"/>
    <property type="match status" value="1"/>
</dbReference>
<feature type="domain" description="PurM-like N-terminal" evidence="2">
    <location>
        <begin position="59"/>
        <end position="169"/>
    </location>
</feature>
<reference evidence="5" key="1">
    <citation type="submission" date="2017-02" db="EMBL/GenBank/DDBJ databases">
        <authorList>
            <person name="Varghese N."/>
            <person name="Submissions S."/>
        </authorList>
    </citation>
    <scope>NUCLEOTIDE SEQUENCE [LARGE SCALE GENOMIC DNA]</scope>
    <source>
        <strain evidence="5">ATCC 27094</strain>
    </source>
</reference>
<dbReference type="SUPFAM" id="SSF55326">
    <property type="entry name" value="PurM N-terminal domain-like"/>
    <property type="match status" value="1"/>
</dbReference>
<dbReference type="Gene3D" id="3.30.1330.10">
    <property type="entry name" value="PurM-like, N-terminal domain"/>
    <property type="match status" value="1"/>
</dbReference>
<comment type="similarity">
    <text evidence="1">Belongs to the HypE family.</text>
</comment>